<evidence type="ECO:0000313" key="6">
    <source>
        <dbReference type="Proteomes" id="UP000092377"/>
    </source>
</evidence>
<reference evidence="6" key="1">
    <citation type="submission" date="2016-06" db="EMBL/GenBank/DDBJ databases">
        <authorList>
            <person name="Butler K."/>
        </authorList>
    </citation>
    <scope>NUCLEOTIDE SEQUENCE [LARGE SCALE GENOMIC DNA]</scope>
    <source>
        <strain evidence="6">GCSL-Mp20</strain>
    </source>
</reference>
<dbReference type="EMBL" id="LZEY01000056">
    <property type="protein sequence ID" value="OBU04305.1"/>
    <property type="molecule type" value="Genomic_DNA"/>
</dbReference>
<proteinExistence type="predicted"/>
<dbReference type="FunFam" id="3.40.50.300:FF:000866">
    <property type="entry name" value="Molybdate ABC transporter ATP-binding protein ModF"/>
    <property type="match status" value="1"/>
</dbReference>
<evidence type="ECO:0000313" key="5">
    <source>
        <dbReference type="EMBL" id="OBU04305.1"/>
    </source>
</evidence>
<evidence type="ECO:0000256" key="2">
    <source>
        <dbReference type="ARBA" id="ARBA00022840"/>
    </source>
</evidence>
<evidence type="ECO:0000256" key="1">
    <source>
        <dbReference type="ARBA" id="ARBA00022741"/>
    </source>
</evidence>
<dbReference type="PANTHER" id="PTHR43158:SF2">
    <property type="entry name" value="SKFA PEPTIDE EXPORT ATP-BINDING PROTEIN SKFE"/>
    <property type="match status" value="1"/>
</dbReference>
<gene>
    <name evidence="5" type="ORF">AYY18_10235</name>
</gene>
<dbReference type="PROSITE" id="PS50893">
    <property type="entry name" value="ABC_TRANSPORTER_2"/>
    <property type="match status" value="2"/>
</dbReference>
<dbReference type="InterPro" id="IPR027417">
    <property type="entry name" value="P-loop_NTPase"/>
</dbReference>
<keyword evidence="6" id="KW-1185">Reference proteome</keyword>
<feature type="region of interest" description="Disordered" evidence="3">
    <location>
        <begin position="221"/>
        <end position="245"/>
    </location>
</feature>
<name>A0A1B8H5H9_9GAMM</name>
<feature type="domain" description="ABC transporter" evidence="4">
    <location>
        <begin position="4"/>
        <end position="235"/>
    </location>
</feature>
<dbReference type="InterPro" id="IPR003439">
    <property type="entry name" value="ABC_transporter-like_ATP-bd"/>
</dbReference>
<dbReference type="Proteomes" id="UP000092377">
    <property type="component" value="Unassembled WGS sequence"/>
</dbReference>
<dbReference type="NCBIfam" id="NF008186">
    <property type="entry name" value="PRK10938.1"/>
    <property type="match status" value="1"/>
</dbReference>
<dbReference type="GO" id="GO:0005524">
    <property type="term" value="F:ATP binding"/>
    <property type="evidence" value="ECO:0007669"/>
    <property type="project" value="UniProtKB-KW"/>
</dbReference>
<sequence>MAHLHITQGIFRTGPDSSLSVPSLCLERGQHHAFIGANGSGKSTFAQALTRELVLLSGEMTSAFIHPVRVAFDTLQTLVDDEWNRNNTDLIDNNETDNGRTTADIIQLTHKDDTRCLALASQFGITDRLTRRFKYLSTGETRKVLLCQALMSEPDLLVLDEPYDGLDAGSRIMLSDMLATLAQTGLTIILILNRFSDIPDFITRAGLLANSELSEPQALSDVLQSQLSHSEQNEHLTLPERDNPAAERLSPDLARVILNHGTVSYHDKPILRDLTWQVLPGEHWQITGENGAGKSTLLSLITGDHPQGYSNDLTLFGRRRGSGETVWDIKQHIGYVSNSVHLGYRVSINVRNTLISGFFDSVGLYQKPSDRQMKLADDWLVLLGLTSVSESPFHSLSWGQQRLVLIARALVKHPALLILDEPLQGLDALNRLLVLRFVDIMISRGDTQLLFVSHHSEDTPACINRRLAFIPENNHYRYEISKL</sequence>
<accession>A0A1B8H5H9</accession>
<organism evidence="5 6">
    <name type="scientific">Morganella psychrotolerans</name>
    <dbReference type="NCBI Taxonomy" id="368603"/>
    <lineage>
        <taxon>Bacteria</taxon>
        <taxon>Pseudomonadati</taxon>
        <taxon>Pseudomonadota</taxon>
        <taxon>Gammaproteobacteria</taxon>
        <taxon>Enterobacterales</taxon>
        <taxon>Morganellaceae</taxon>
        <taxon>Morganella</taxon>
    </lineage>
</organism>
<dbReference type="AlphaFoldDB" id="A0A1B8H5H9"/>
<dbReference type="PANTHER" id="PTHR43158">
    <property type="entry name" value="SKFA PEPTIDE EXPORT ATP-BINDING PROTEIN SKFE"/>
    <property type="match status" value="1"/>
</dbReference>
<dbReference type="SMART" id="SM00382">
    <property type="entry name" value="AAA"/>
    <property type="match status" value="2"/>
</dbReference>
<dbReference type="InterPro" id="IPR003593">
    <property type="entry name" value="AAA+_ATPase"/>
</dbReference>
<evidence type="ECO:0000256" key="3">
    <source>
        <dbReference type="SAM" id="MobiDB-lite"/>
    </source>
</evidence>
<dbReference type="RefSeq" id="WP_067405478.1">
    <property type="nucleotide sequence ID" value="NZ_LZEY01000056.1"/>
</dbReference>
<dbReference type="Pfam" id="PF00005">
    <property type="entry name" value="ABC_tran"/>
    <property type="match status" value="2"/>
</dbReference>
<protein>
    <submittedName>
        <fullName evidence="5">Molybdate ABC transporter ATP-binding protein ModF</fullName>
    </submittedName>
</protein>
<comment type="caution">
    <text evidence="5">The sequence shown here is derived from an EMBL/GenBank/DDBJ whole genome shotgun (WGS) entry which is preliminary data.</text>
</comment>
<evidence type="ECO:0000259" key="4">
    <source>
        <dbReference type="PROSITE" id="PS50893"/>
    </source>
</evidence>
<feature type="domain" description="ABC transporter" evidence="4">
    <location>
        <begin position="256"/>
        <end position="483"/>
    </location>
</feature>
<dbReference type="OrthoDB" id="9805029at2"/>
<dbReference type="Gene3D" id="3.40.50.300">
    <property type="entry name" value="P-loop containing nucleotide triphosphate hydrolases"/>
    <property type="match status" value="2"/>
</dbReference>
<dbReference type="SUPFAM" id="SSF52540">
    <property type="entry name" value="P-loop containing nucleoside triphosphate hydrolases"/>
    <property type="match status" value="2"/>
</dbReference>
<feature type="compositionally biased region" description="Basic and acidic residues" evidence="3">
    <location>
        <begin position="231"/>
        <end position="245"/>
    </location>
</feature>
<keyword evidence="1" id="KW-0547">Nucleotide-binding</keyword>
<keyword evidence="2 5" id="KW-0067">ATP-binding</keyword>
<dbReference type="GO" id="GO:0016887">
    <property type="term" value="F:ATP hydrolysis activity"/>
    <property type="evidence" value="ECO:0007669"/>
    <property type="project" value="InterPro"/>
</dbReference>